<feature type="domain" description="Protein FecR C-terminal" evidence="3">
    <location>
        <begin position="271"/>
        <end position="339"/>
    </location>
</feature>
<evidence type="ECO:0008006" key="6">
    <source>
        <dbReference type="Google" id="ProtNLM"/>
    </source>
</evidence>
<dbReference type="InterPro" id="IPR012373">
    <property type="entry name" value="Ferrdict_sens_TM"/>
</dbReference>
<dbReference type="Pfam" id="PF04773">
    <property type="entry name" value="FecR"/>
    <property type="match status" value="1"/>
</dbReference>
<dbReference type="PANTHER" id="PTHR30273:SF2">
    <property type="entry name" value="PROTEIN FECR"/>
    <property type="match status" value="1"/>
</dbReference>
<dbReference type="AlphaFoldDB" id="A0A1V9FI30"/>
<name>A0A1V9FI30_9BACT</name>
<evidence type="ECO:0000313" key="4">
    <source>
        <dbReference type="EMBL" id="OQP58002.1"/>
    </source>
</evidence>
<evidence type="ECO:0000256" key="1">
    <source>
        <dbReference type="SAM" id="Phobius"/>
    </source>
</evidence>
<dbReference type="PANTHER" id="PTHR30273">
    <property type="entry name" value="PERIPLASMIC SIGNAL SENSOR AND SIGMA FACTOR ACTIVATOR FECR-RELATED"/>
    <property type="match status" value="1"/>
</dbReference>
<dbReference type="InterPro" id="IPR006860">
    <property type="entry name" value="FecR"/>
</dbReference>
<dbReference type="GO" id="GO:0016989">
    <property type="term" value="F:sigma factor antagonist activity"/>
    <property type="evidence" value="ECO:0007669"/>
    <property type="project" value="TreeGrafter"/>
</dbReference>
<dbReference type="Proteomes" id="UP000192276">
    <property type="component" value="Unassembled WGS sequence"/>
</dbReference>
<proteinExistence type="predicted"/>
<accession>A0A1V9FI30</accession>
<dbReference type="STRING" id="550983.A4R26_23155"/>
<comment type="caution">
    <text evidence="4">The sequence shown here is derived from an EMBL/GenBank/DDBJ whole genome shotgun (WGS) entry which is preliminary data.</text>
</comment>
<dbReference type="InterPro" id="IPR032508">
    <property type="entry name" value="FecR_C"/>
</dbReference>
<keyword evidence="1" id="KW-0472">Membrane</keyword>
<keyword evidence="1" id="KW-1133">Transmembrane helix</keyword>
<keyword evidence="5" id="KW-1185">Reference proteome</keyword>
<evidence type="ECO:0000259" key="2">
    <source>
        <dbReference type="Pfam" id="PF04773"/>
    </source>
</evidence>
<keyword evidence="1" id="KW-0812">Transmembrane</keyword>
<gene>
    <name evidence="4" type="ORF">A4R26_23155</name>
</gene>
<feature type="domain" description="FecR protein" evidence="2">
    <location>
        <begin position="116"/>
        <end position="207"/>
    </location>
</feature>
<dbReference type="PIRSF" id="PIRSF018266">
    <property type="entry name" value="FecR"/>
    <property type="match status" value="1"/>
</dbReference>
<dbReference type="EMBL" id="LWBP01000189">
    <property type="protein sequence ID" value="OQP58002.1"/>
    <property type="molecule type" value="Genomic_DNA"/>
</dbReference>
<dbReference type="Pfam" id="PF16344">
    <property type="entry name" value="FecR_C"/>
    <property type="match status" value="1"/>
</dbReference>
<dbReference type="Gene3D" id="2.60.120.1440">
    <property type="match status" value="1"/>
</dbReference>
<evidence type="ECO:0000313" key="5">
    <source>
        <dbReference type="Proteomes" id="UP000192276"/>
    </source>
</evidence>
<organism evidence="4 5">
    <name type="scientific">Niastella populi</name>
    <dbReference type="NCBI Taxonomy" id="550983"/>
    <lineage>
        <taxon>Bacteria</taxon>
        <taxon>Pseudomonadati</taxon>
        <taxon>Bacteroidota</taxon>
        <taxon>Chitinophagia</taxon>
        <taxon>Chitinophagales</taxon>
        <taxon>Chitinophagaceae</taxon>
        <taxon>Niastella</taxon>
    </lineage>
</organism>
<protein>
    <recommendedName>
        <fullName evidence="6">FecR protein domain-containing protein</fullName>
    </recommendedName>
</protein>
<reference evidence="5" key="1">
    <citation type="submission" date="2016-04" db="EMBL/GenBank/DDBJ databases">
        <authorList>
            <person name="Chen L."/>
            <person name="Zhuang W."/>
            <person name="Wang G."/>
        </authorList>
    </citation>
    <scope>NUCLEOTIDE SEQUENCE [LARGE SCALE GENOMIC DNA]</scope>
    <source>
        <strain evidence="5">208</strain>
    </source>
</reference>
<dbReference type="Gene3D" id="3.55.50.30">
    <property type="match status" value="1"/>
</dbReference>
<evidence type="ECO:0000259" key="3">
    <source>
        <dbReference type="Pfam" id="PF16344"/>
    </source>
</evidence>
<sequence length="345" mass="38496">MQQYLAGECTEEEEMLVLEWYKSLTANSDLHLSPTERSLIEARLWQTIKSNVADQPAMQPARVKPITARNWFRTTAAAAVVTLIVTAIVLYRQPSGKNNQLTMVLPQVGYDSLVNSTGTERKFMLGDSTLITLQPGAVIYYPAAFTLSTRDVYLHGSAFFNVHHNPQKHFKVHMNNELTTEVLGTSFNITQNKTDWNVEVAVVTGKVLVYRGAQDDNAEANSTGRVLLTRNKKVTFNAELNQLITSIVDNPLPRPDSKIQAGAGSQPIKQQFVFEEASLLNVLQTLSDAYGIMITTNNAQIAEYHFTGDLSKYSLFTQLDIICKSTQTTYEINGSQIIVKENQNQ</sequence>
<feature type="transmembrane region" description="Helical" evidence="1">
    <location>
        <begin position="71"/>
        <end position="91"/>
    </location>
</feature>